<feature type="transmembrane region" description="Helical" evidence="1">
    <location>
        <begin position="99"/>
        <end position="120"/>
    </location>
</feature>
<organism evidence="2 3">
    <name type="scientific">Micromonospora vulcania</name>
    <dbReference type="NCBI Taxonomy" id="1441873"/>
    <lineage>
        <taxon>Bacteria</taxon>
        <taxon>Bacillati</taxon>
        <taxon>Actinomycetota</taxon>
        <taxon>Actinomycetes</taxon>
        <taxon>Micromonosporales</taxon>
        <taxon>Micromonosporaceae</taxon>
        <taxon>Micromonospora</taxon>
    </lineage>
</organism>
<gene>
    <name evidence="2" type="ORF">ACFQGL_19355</name>
</gene>
<feature type="transmembrane region" description="Helical" evidence="1">
    <location>
        <begin position="53"/>
        <end position="78"/>
    </location>
</feature>
<dbReference type="EMBL" id="JBHSQS010000011">
    <property type="protein sequence ID" value="MFC5925503.1"/>
    <property type="molecule type" value="Genomic_DNA"/>
</dbReference>
<proteinExistence type="predicted"/>
<keyword evidence="1" id="KW-0812">Transmembrane</keyword>
<comment type="caution">
    <text evidence="2">The sequence shown here is derived from an EMBL/GenBank/DDBJ whole genome shotgun (WGS) entry which is preliminary data.</text>
</comment>
<evidence type="ECO:0000256" key="1">
    <source>
        <dbReference type="SAM" id="Phobius"/>
    </source>
</evidence>
<feature type="transmembrane region" description="Helical" evidence="1">
    <location>
        <begin position="126"/>
        <end position="146"/>
    </location>
</feature>
<dbReference type="Proteomes" id="UP001596226">
    <property type="component" value="Unassembled WGS sequence"/>
</dbReference>
<accession>A0ABW1H9C6</accession>
<evidence type="ECO:0000313" key="2">
    <source>
        <dbReference type="EMBL" id="MFC5925503.1"/>
    </source>
</evidence>
<evidence type="ECO:0000313" key="3">
    <source>
        <dbReference type="Proteomes" id="UP001596226"/>
    </source>
</evidence>
<dbReference type="RefSeq" id="WP_377513582.1">
    <property type="nucleotide sequence ID" value="NZ_JBHSQS010000011.1"/>
</dbReference>
<keyword evidence="1" id="KW-1133">Transmembrane helix</keyword>
<keyword evidence="1" id="KW-0472">Membrane</keyword>
<feature type="transmembrane region" description="Helical" evidence="1">
    <location>
        <begin position="24"/>
        <end position="47"/>
    </location>
</feature>
<protein>
    <recommendedName>
        <fullName evidence="4">ATP synthase protein I</fullName>
    </recommendedName>
</protein>
<name>A0ABW1H9C6_9ACTN</name>
<reference evidence="3" key="1">
    <citation type="journal article" date="2019" name="Int. J. Syst. Evol. Microbiol.">
        <title>The Global Catalogue of Microorganisms (GCM) 10K type strain sequencing project: providing services to taxonomists for standard genome sequencing and annotation.</title>
        <authorList>
            <consortium name="The Broad Institute Genomics Platform"/>
            <consortium name="The Broad Institute Genome Sequencing Center for Infectious Disease"/>
            <person name="Wu L."/>
            <person name="Ma J."/>
        </authorList>
    </citation>
    <scope>NUCLEOTIDE SEQUENCE [LARGE SCALE GENOMIC DNA]</scope>
    <source>
        <strain evidence="3">CGMCC 4.7144</strain>
    </source>
</reference>
<sequence>MDVRNDRVPLADPAAARRGARKSVLAGTVVFLGLTGFTAGGTAMVTAGELPGLPFAIGGAAAQLSVAIIVGAVIYARSGATNELLRNRLARSGRVIHRLKWGLLAVLVVLTTYALARLVMGDPWTLLTASIIGTLLALLFRGAALLGRRFNEAATHEARHE</sequence>
<keyword evidence="3" id="KW-1185">Reference proteome</keyword>
<evidence type="ECO:0008006" key="4">
    <source>
        <dbReference type="Google" id="ProtNLM"/>
    </source>
</evidence>